<feature type="transmembrane region" description="Helical" evidence="12">
    <location>
        <begin position="87"/>
        <end position="108"/>
    </location>
</feature>
<dbReference type="RefSeq" id="XP_067751209.1">
    <property type="nucleotide sequence ID" value="XM_067891430.1"/>
</dbReference>
<feature type="transmembrane region" description="Helical" evidence="12">
    <location>
        <begin position="367"/>
        <end position="388"/>
    </location>
</feature>
<keyword evidence="7 12" id="KW-1133">Transmembrane helix</keyword>
<feature type="transmembrane region" description="Helical" evidence="12">
    <location>
        <begin position="120"/>
        <end position="141"/>
    </location>
</feature>
<dbReference type="AlphaFoldDB" id="H3GGT0"/>
<dbReference type="GeneID" id="94227470"/>
<dbReference type="Proteomes" id="UP000005238">
    <property type="component" value="Unassembled WGS sequence"/>
</dbReference>
<evidence type="ECO:0000256" key="11">
    <source>
        <dbReference type="ARBA" id="ARBA00023264"/>
    </source>
</evidence>
<keyword evidence="5 12" id="KW-0812">Transmembrane</keyword>
<keyword evidence="14" id="KW-1185">Reference proteome</keyword>
<sequence>MSTCMLGLRPLGSHPVLGDGGGMFSIPSFPPDVQLDPEMADDSPVILRPSSVAMLRGQRLSEDLPQPSWYEDDGVSKRLNWCQVTRLAFDSVLLVAAAAGTVLAAYLPVDIELGLRHGGALPYVYAVFVAIAGYEFAWLAYRVRLKLFMPFKLHEKQTSREMYRQIIAYAVDEETCAVTAVAERMCCGSKVFAAFVISSLAAGAAVGVCFVPGATQMPMIYVGVSSFTGTFSAALSPNVPTAVCVLIRYAYFFLSSLNVVLRSDFGVPSNDGSAASGHGSGSSGNEIDVLDTRQAMDKYLAVVVESYSLLLLGVCLLLVTRAVTSKDSVESALMMVLDVAGLVYLSCAAAVLELFEQSARVRVSGALAGFFAIVWSAELGSFLTEKLLKTMHFPWMHPLSKRVSSQQNVEKLLGAAGFAVGATFVAATFVEFDMSVVFVALVSAGAVVCAHFGKLFLVSLKKIANISRTGSYLRVGGGVLDRLDTLLFMAVVFAPFFERAVYSQPQW</sequence>
<proteinExistence type="predicted"/>
<keyword evidence="8" id="KW-0443">Lipid metabolism</keyword>
<dbReference type="eggNOG" id="ENOG502SJRV">
    <property type="taxonomic scope" value="Eukaryota"/>
</dbReference>
<evidence type="ECO:0000256" key="1">
    <source>
        <dbReference type="ARBA" id="ARBA00004651"/>
    </source>
</evidence>
<evidence type="ECO:0000256" key="10">
    <source>
        <dbReference type="ARBA" id="ARBA00023209"/>
    </source>
</evidence>
<keyword evidence="6" id="KW-0548">Nucleotidyltransferase</keyword>
<dbReference type="InParanoid" id="H3GGT0"/>
<feature type="transmembrane region" description="Helical" evidence="12">
    <location>
        <begin position="299"/>
        <end position="320"/>
    </location>
</feature>
<dbReference type="VEuPathDB" id="FungiDB:KRP22_6451"/>
<evidence type="ECO:0000256" key="12">
    <source>
        <dbReference type="SAM" id="Phobius"/>
    </source>
</evidence>
<dbReference type="Pfam" id="PF01148">
    <property type="entry name" value="CTP_transf_1"/>
    <property type="match status" value="1"/>
</dbReference>
<evidence type="ECO:0000256" key="8">
    <source>
        <dbReference type="ARBA" id="ARBA00023098"/>
    </source>
</evidence>
<evidence type="ECO:0000256" key="3">
    <source>
        <dbReference type="ARBA" id="ARBA00022516"/>
    </source>
</evidence>
<evidence type="ECO:0000256" key="6">
    <source>
        <dbReference type="ARBA" id="ARBA00022695"/>
    </source>
</evidence>
<dbReference type="GO" id="GO:0005886">
    <property type="term" value="C:plasma membrane"/>
    <property type="evidence" value="ECO:0000318"/>
    <property type="project" value="GO_Central"/>
</dbReference>
<dbReference type="GO" id="GO:0004605">
    <property type="term" value="F:phosphatidate cytidylyltransferase activity"/>
    <property type="evidence" value="ECO:0000318"/>
    <property type="project" value="GO_Central"/>
</dbReference>
<evidence type="ECO:0008006" key="15">
    <source>
        <dbReference type="Google" id="ProtNLM"/>
    </source>
</evidence>
<keyword evidence="10" id="KW-0594">Phospholipid biosynthesis</keyword>
<dbReference type="EnsemblProtists" id="Phyra75061">
    <property type="protein sequence ID" value="Phyra75061"/>
    <property type="gene ID" value="Phyra75061"/>
</dbReference>
<feature type="transmembrane region" description="Helical" evidence="12">
    <location>
        <begin position="332"/>
        <end position="355"/>
    </location>
</feature>
<dbReference type="HOGENOM" id="CLU_531576_0_0_1"/>
<dbReference type="EMBL" id="DS566008">
    <property type="status" value="NOT_ANNOTATED_CDS"/>
    <property type="molecule type" value="Genomic_DNA"/>
</dbReference>
<dbReference type="VEuPathDB" id="FungiDB:KRP23_647"/>
<reference evidence="14" key="1">
    <citation type="journal article" date="2006" name="Science">
        <title>Phytophthora genome sequences uncover evolutionary origins and mechanisms of pathogenesis.</title>
        <authorList>
            <person name="Tyler B.M."/>
            <person name="Tripathy S."/>
            <person name="Zhang X."/>
            <person name="Dehal P."/>
            <person name="Jiang R.H."/>
            <person name="Aerts A."/>
            <person name="Arredondo F.D."/>
            <person name="Baxter L."/>
            <person name="Bensasson D."/>
            <person name="Beynon J.L."/>
            <person name="Chapman J."/>
            <person name="Damasceno C.M."/>
            <person name="Dorrance A.E."/>
            <person name="Dou D."/>
            <person name="Dickerman A.W."/>
            <person name="Dubchak I.L."/>
            <person name="Garbelotto M."/>
            <person name="Gijzen M."/>
            <person name="Gordon S.G."/>
            <person name="Govers F."/>
            <person name="Grunwald N.J."/>
            <person name="Huang W."/>
            <person name="Ivors K.L."/>
            <person name="Jones R.W."/>
            <person name="Kamoun S."/>
            <person name="Krampis K."/>
            <person name="Lamour K.H."/>
            <person name="Lee M.K."/>
            <person name="McDonald W.H."/>
            <person name="Medina M."/>
            <person name="Meijer H.J."/>
            <person name="Nordberg E.K."/>
            <person name="Maclean D.J."/>
            <person name="Ospina-Giraldo M.D."/>
            <person name="Morris P.F."/>
            <person name="Phuntumart V."/>
            <person name="Putnam N.H."/>
            <person name="Rash S."/>
            <person name="Rose J.K."/>
            <person name="Sakihama Y."/>
            <person name="Salamov A.A."/>
            <person name="Savidor A."/>
            <person name="Scheuring C.F."/>
            <person name="Smith B.M."/>
            <person name="Sobral B.W."/>
            <person name="Terry A."/>
            <person name="Torto-Alalibo T.A."/>
            <person name="Win J."/>
            <person name="Xu Z."/>
            <person name="Zhang H."/>
            <person name="Grigoriev I.V."/>
            <person name="Rokhsar D.S."/>
            <person name="Boore J.L."/>
        </authorList>
    </citation>
    <scope>NUCLEOTIDE SEQUENCE [LARGE SCALE GENOMIC DNA]</scope>
    <source>
        <strain evidence="14">Pr102</strain>
    </source>
</reference>
<accession>H3GGT0</accession>
<keyword evidence="11" id="KW-1208">Phospholipid metabolism</keyword>
<keyword evidence="4" id="KW-0808">Transferase</keyword>
<protein>
    <recommendedName>
        <fullName evidence="15">Phosphatidate cytidylyltransferase</fullName>
    </recommendedName>
</protein>
<comment type="subcellular location">
    <subcellularLocation>
        <location evidence="1">Cell membrane</location>
        <topology evidence="1">Multi-pass membrane protein</topology>
    </subcellularLocation>
</comment>
<reference evidence="13" key="2">
    <citation type="submission" date="2015-06" db="UniProtKB">
        <authorList>
            <consortium name="EnsemblProtists"/>
        </authorList>
    </citation>
    <scope>IDENTIFICATION</scope>
    <source>
        <strain evidence="13">Pr102</strain>
    </source>
</reference>
<evidence type="ECO:0000256" key="2">
    <source>
        <dbReference type="ARBA" id="ARBA00022475"/>
    </source>
</evidence>
<evidence type="ECO:0000313" key="13">
    <source>
        <dbReference type="EnsemblProtists" id="Phyra75061"/>
    </source>
</evidence>
<dbReference type="OrthoDB" id="162942at2759"/>
<dbReference type="GO" id="GO:0016024">
    <property type="term" value="P:CDP-diacylglycerol biosynthetic process"/>
    <property type="evidence" value="ECO:0000318"/>
    <property type="project" value="GO_Central"/>
</dbReference>
<evidence type="ECO:0000256" key="4">
    <source>
        <dbReference type="ARBA" id="ARBA00022679"/>
    </source>
</evidence>
<keyword evidence="9 12" id="KW-0472">Membrane</keyword>
<keyword evidence="2" id="KW-1003">Cell membrane</keyword>
<organism evidence="13 14">
    <name type="scientific">Phytophthora ramorum</name>
    <name type="common">Sudden oak death agent</name>
    <dbReference type="NCBI Taxonomy" id="164328"/>
    <lineage>
        <taxon>Eukaryota</taxon>
        <taxon>Sar</taxon>
        <taxon>Stramenopiles</taxon>
        <taxon>Oomycota</taxon>
        <taxon>Peronosporomycetes</taxon>
        <taxon>Peronosporales</taxon>
        <taxon>Peronosporaceae</taxon>
        <taxon>Phytophthora</taxon>
    </lineage>
</organism>
<dbReference type="OMA" id="GAVMCAH"/>
<dbReference type="PANTHER" id="PTHR46382">
    <property type="entry name" value="PHOSPHATIDATE CYTIDYLYLTRANSFERASE"/>
    <property type="match status" value="1"/>
</dbReference>
<feature type="transmembrane region" description="Helical" evidence="12">
    <location>
        <begin position="436"/>
        <end position="458"/>
    </location>
</feature>
<keyword evidence="3" id="KW-0444">Lipid biosynthesis</keyword>
<evidence type="ECO:0000256" key="9">
    <source>
        <dbReference type="ARBA" id="ARBA00023136"/>
    </source>
</evidence>
<feature type="transmembrane region" description="Helical" evidence="12">
    <location>
        <begin position="191"/>
        <end position="213"/>
    </location>
</feature>
<evidence type="ECO:0000256" key="7">
    <source>
        <dbReference type="ARBA" id="ARBA00022989"/>
    </source>
</evidence>
<evidence type="ECO:0000256" key="5">
    <source>
        <dbReference type="ARBA" id="ARBA00022692"/>
    </source>
</evidence>
<name>H3GGT0_PHYRM</name>
<dbReference type="PANTHER" id="PTHR46382:SF1">
    <property type="entry name" value="PHOSPHATIDATE CYTIDYLYLTRANSFERASE"/>
    <property type="match status" value="1"/>
</dbReference>
<evidence type="ECO:0000313" key="14">
    <source>
        <dbReference type="Proteomes" id="UP000005238"/>
    </source>
</evidence>